<gene>
    <name evidence="1" type="ORF">ZOSMA_54G00010</name>
</gene>
<reference evidence="2" key="1">
    <citation type="journal article" date="2016" name="Nature">
        <title>The genome of the seagrass Zostera marina reveals angiosperm adaptation to the sea.</title>
        <authorList>
            <person name="Olsen J.L."/>
            <person name="Rouze P."/>
            <person name="Verhelst B."/>
            <person name="Lin Y.-C."/>
            <person name="Bayer T."/>
            <person name="Collen J."/>
            <person name="Dattolo E."/>
            <person name="De Paoli E."/>
            <person name="Dittami S."/>
            <person name="Maumus F."/>
            <person name="Michel G."/>
            <person name="Kersting A."/>
            <person name="Lauritano C."/>
            <person name="Lohaus R."/>
            <person name="Toepel M."/>
            <person name="Tonon T."/>
            <person name="Vanneste K."/>
            <person name="Amirebrahimi M."/>
            <person name="Brakel J."/>
            <person name="Bostroem C."/>
            <person name="Chovatia M."/>
            <person name="Grimwood J."/>
            <person name="Jenkins J.W."/>
            <person name="Jueterbock A."/>
            <person name="Mraz A."/>
            <person name="Stam W.T."/>
            <person name="Tice H."/>
            <person name="Bornberg-Bauer E."/>
            <person name="Green P.J."/>
            <person name="Pearson G.A."/>
            <person name="Procaccini G."/>
            <person name="Duarte C.M."/>
            <person name="Schmutz J."/>
            <person name="Reusch T.B.H."/>
            <person name="Van de Peer Y."/>
        </authorList>
    </citation>
    <scope>NUCLEOTIDE SEQUENCE [LARGE SCALE GENOMIC DNA]</scope>
    <source>
        <strain evidence="2">cv. Finnish</strain>
    </source>
</reference>
<organism evidence="1 2">
    <name type="scientific">Zostera marina</name>
    <name type="common">Eelgrass</name>
    <dbReference type="NCBI Taxonomy" id="29655"/>
    <lineage>
        <taxon>Eukaryota</taxon>
        <taxon>Viridiplantae</taxon>
        <taxon>Streptophyta</taxon>
        <taxon>Embryophyta</taxon>
        <taxon>Tracheophyta</taxon>
        <taxon>Spermatophyta</taxon>
        <taxon>Magnoliopsida</taxon>
        <taxon>Liliopsida</taxon>
        <taxon>Zosteraceae</taxon>
        <taxon>Zostera</taxon>
    </lineage>
</organism>
<protein>
    <submittedName>
        <fullName evidence="1">Uncharacterized protein</fullName>
    </submittedName>
</protein>
<proteinExistence type="predicted"/>
<name>A0A0K9NYJ1_ZOSMR</name>
<keyword evidence="2" id="KW-1185">Reference proteome</keyword>
<sequence>MVRLVIIILQSCPPCHVTSLMCHMTGWRAKMLSVHLRQFSWGPRKQTLYKKLLYSL</sequence>
<evidence type="ECO:0000313" key="1">
    <source>
        <dbReference type="EMBL" id="KMZ61072.1"/>
    </source>
</evidence>
<dbReference type="Proteomes" id="UP000036987">
    <property type="component" value="Unassembled WGS sequence"/>
</dbReference>
<evidence type="ECO:0000313" key="2">
    <source>
        <dbReference type="Proteomes" id="UP000036987"/>
    </source>
</evidence>
<dbReference type="AlphaFoldDB" id="A0A0K9NYJ1"/>
<comment type="caution">
    <text evidence="1">The sequence shown here is derived from an EMBL/GenBank/DDBJ whole genome shotgun (WGS) entry which is preliminary data.</text>
</comment>
<accession>A0A0K9NYJ1</accession>
<dbReference type="EMBL" id="LFYR01001529">
    <property type="protein sequence ID" value="KMZ61072.1"/>
    <property type="molecule type" value="Genomic_DNA"/>
</dbReference>